<organism evidence="1 2">
    <name type="scientific">Carex littledalei</name>
    <dbReference type="NCBI Taxonomy" id="544730"/>
    <lineage>
        <taxon>Eukaryota</taxon>
        <taxon>Viridiplantae</taxon>
        <taxon>Streptophyta</taxon>
        <taxon>Embryophyta</taxon>
        <taxon>Tracheophyta</taxon>
        <taxon>Spermatophyta</taxon>
        <taxon>Magnoliopsida</taxon>
        <taxon>Liliopsida</taxon>
        <taxon>Poales</taxon>
        <taxon>Cyperaceae</taxon>
        <taxon>Cyperoideae</taxon>
        <taxon>Cariceae</taxon>
        <taxon>Carex</taxon>
        <taxon>Carex subgen. Euthyceras</taxon>
    </lineage>
</organism>
<dbReference type="AlphaFoldDB" id="A0A833QCM3"/>
<proteinExistence type="predicted"/>
<evidence type="ECO:0000313" key="1">
    <source>
        <dbReference type="EMBL" id="KAF3321770.1"/>
    </source>
</evidence>
<accession>A0A833QCM3</accession>
<dbReference type="PROSITE" id="PS51257">
    <property type="entry name" value="PROKAR_LIPOPROTEIN"/>
    <property type="match status" value="1"/>
</dbReference>
<dbReference type="EMBL" id="SWLB01000026">
    <property type="protein sequence ID" value="KAF3321770.1"/>
    <property type="molecule type" value="Genomic_DNA"/>
</dbReference>
<comment type="caution">
    <text evidence="1">The sequence shown here is derived from an EMBL/GenBank/DDBJ whole genome shotgun (WGS) entry which is preliminary data.</text>
</comment>
<protein>
    <submittedName>
        <fullName evidence="1">Uncharacterized protein</fullName>
    </submittedName>
</protein>
<name>A0A833QCM3_9POAL</name>
<sequence>MNRCTENICLAERVEVDPFEPDQTASQLGLVGSCAGGKLMGITRAGPRKARDEDVVLGIEI</sequence>
<keyword evidence="2" id="KW-1185">Reference proteome</keyword>
<reference evidence="1" key="1">
    <citation type="submission" date="2020-01" db="EMBL/GenBank/DDBJ databases">
        <title>Genome sequence of Kobresia littledalei, the first chromosome-level genome in the family Cyperaceae.</title>
        <authorList>
            <person name="Qu G."/>
        </authorList>
    </citation>
    <scope>NUCLEOTIDE SEQUENCE</scope>
    <source>
        <strain evidence="1">C.B.Clarke</strain>
        <tissue evidence="1">Leaf</tissue>
    </source>
</reference>
<evidence type="ECO:0000313" key="2">
    <source>
        <dbReference type="Proteomes" id="UP000623129"/>
    </source>
</evidence>
<gene>
    <name evidence="1" type="ORF">FCM35_KLT13986</name>
</gene>
<dbReference type="Proteomes" id="UP000623129">
    <property type="component" value="Unassembled WGS sequence"/>
</dbReference>